<dbReference type="AlphaFoldDB" id="A0A1P9X077"/>
<feature type="chain" id="PRO_5012998519" description="DUF5683 domain-containing protein" evidence="1">
    <location>
        <begin position="19"/>
        <end position="285"/>
    </location>
</feature>
<dbReference type="OrthoDB" id="955427at2"/>
<dbReference type="KEGG" id="smon:AWR27_17945"/>
<keyword evidence="1" id="KW-0732">Signal</keyword>
<dbReference type="STRING" id="1178516.AWR27_17945"/>
<evidence type="ECO:0000313" key="3">
    <source>
        <dbReference type="Proteomes" id="UP000187941"/>
    </source>
</evidence>
<evidence type="ECO:0000256" key="1">
    <source>
        <dbReference type="SAM" id="SignalP"/>
    </source>
</evidence>
<name>A0A1P9X077_9BACT</name>
<reference evidence="2 3" key="1">
    <citation type="submission" date="2016-01" db="EMBL/GenBank/DDBJ databases">
        <authorList>
            <person name="Oliw E.H."/>
        </authorList>
    </citation>
    <scope>NUCLEOTIDE SEQUENCE [LARGE SCALE GENOMIC DNA]</scope>
    <source>
        <strain evidence="2 3">DY10</strain>
    </source>
</reference>
<evidence type="ECO:0000313" key="2">
    <source>
        <dbReference type="EMBL" id="AQG81036.1"/>
    </source>
</evidence>
<proteinExistence type="predicted"/>
<dbReference type="EMBL" id="CP014263">
    <property type="protein sequence ID" value="AQG81036.1"/>
    <property type="molecule type" value="Genomic_DNA"/>
</dbReference>
<accession>A0A1P9X077</accession>
<dbReference type="Proteomes" id="UP000187941">
    <property type="component" value="Chromosome"/>
</dbReference>
<organism evidence="2 3">
    <name type="scientific">Spirosoma montaniterrae</name>
    <dbReference type="NCBI Taxonomy" id="1178516"/>
    <lineage>
        <taxon>Bacteria</taxon>
        <taxon>Pseudomonadati</taxon>
        <taxon>Bacteroidota</taxon>
        <taxon>Cytophagia</taxon>
        <taxon>Cytophagales</taxon>
        <taxon>Cytophagaceae</taxon>
        <taxon>Spirosoma</taxon>
    </lineage>
</organism>
<evidence type="ECO:0008006" key="4">
    <source>
        <dbReference type="Google" id="ProtNLM"/>
    </source>
</evidence>
<dbReference type="RefSeq" id="WP_077132498.1">
    <property type="nucleotide sequence ID" value="NZ_CP014263.1"/>
</dbReference>
<keyword evidence="3" id="KW-1185">Reference proteome</keyword>
<sequence>MKRSLFAALLVSPLAVLAQTGSLPLPLSDSLKPIQFREIPITYGNRSWVSTAIQRTYTYDGIDVQDPERELWPVMLKLNDPDVEREHIVYNQLVRGQREAGTLAAIFFWPGLVALTIGAVQADSYDRQLRERRNNWYQQPAQPVTTTQLVPDMTACGAWIGTGNGNGTFTYTCQSGPHKGYRTTVSGNATPAVMVSRPVTTAATFPVGSPPTELPNIPNGRGLMIGGTISMCIGLIAALSGPRGRGDSFLRAVQYYNRALKQKVSWEIRPYSTLGMSGASLVVRF</sequence>
<feature type="signal peptide" evidence="1">
    <location>
        <begin position="1"/>
        <end position="18"/>
    </location>
</feature>
<protein>
    <recommendedName>
        <fullName evidence="4">DUF5683 domain-containing protein</fullName>
    </recommendedName>
</protein>
<gene>
    <name evidence="2" type="ORF">AWR27_17945</name>
</gene>